<dbReference type="EMBL" id="CM047738">
    <property type="protein sequence ID" value="KAJ0044608.1"/>
    <property type="molecule type" value="Genomic_DNA"/>
</dbReference>
<gene>
    <name evidence="1" type="ORF">Pint_06150</name>
</gene>
<comment type="caution">
    <text evidence="1">The sequence shown here is derived from an EMBL/GenBank/DDBJ whole genome shotgun (WGS) entry which is preliminary data.</text>
</comment>
<proteinExistence type="predicted"/>
<sequence>MDTSRTFPSPMIPLSQCFDIDQTVDSITICGSLISIWTSFEKEDQQSFRKFYFTGISPVLLYCTHRFRVLGAAIQKIFCEAGEELTSDSEAIFSLQNKLSSSTQLNSWDMISDLSHTWVNSWTKTP</sequence>
<evidence type="ECO:0000313" key="1">
    <source>
        <dbReference type="EMBL" id="KAJ0044608.1"/>
    </source>
</evidence>
<name>A0ACC0Z3V4_9ROSI</name>
<protein>
    <submittedName>
        <fullName evidence="1">Uncharacterized protein</fullName>
    </submittedName>
</protein>
<reference evidence="2" key="1">
    <citation type="journal article" date="2023" name="G3 (Bethesda)">
        <title>Genome assembly and association tests identify interacting loci associated with vigor, precocity, and sex in interspecific pistachio rootstocks.</title>
        <authorList>
            <person name="Palmer W."/>
            <person name="Jacygrad E."/>
            <person name="Sagayaradj S."/>
            <person name="Cavanaugh K."/>
            <person name="Han R."/>
            <person name="Bertier L."/>
            <person name="Beede B."/>
            <person name="Kafkas S."/>
            <person name="Golino D."/>
            <person name="Preece J."/>
            <person name="Michelmore R."/>
        </authorList>
    </citation>
    <scope>NUCLEOTIDE SEQUENCE [LARGE SCALE GENOMIC DNA]</scope>
</reference>
<evidence type="ECO:0000313" key="2">
    <source>
        <dbReference type="Proteomes" id="UP001163603"/>
    </source>
</evidence>
<keyword evidence="2" id="KW-1185">Reference proteome</keyword>
<accession>A0ACC0Z3V4</accession>
<organism evidence="1 2">
    <name type="scientific">Pistacia integerrima</name>
    <dbReference type="NCBI Taxonomy" id="434235"/>
    <lineage>
        <taxon>Eukaryota</taxon>
        <taxon>Viridiplantae</taxon>
        <taxon>Streptophyta</taxon>
        <taxon>Embryophyta</taxon>
        <taxon>Tracheophyta</taxon>
        <taxon>Spermatophyta</taxon>
        <taxon>Magnoliopsida</taxon>
        <taxon>eudicotyledons</taxon>
        <taxon>Gunneridae</taxon>
        <taxon>Pentapetalae</taxon>
        <taxon>rosids</taxon>
        <taxon>malvids</taxon>
        <taxon>Sapindales</taxon>
        <taxon>Anacardiaceae</taxon>
        <taxon>Pistacia</taxon>
    </lineage>
</organism>
<dbReference type="Proteomes" id="UP001163603">
    <property type="component" value="Chromosome 3"/>
</dbReference>